<name>A0A840B0T8_9SPHN</name>
<proteinExistence type="predicted"/>
<comment type="caution">
    <text evidence="2">The sequence shown here is derived from an EMBL/GenBank/DDBJ whole genome shotgun (WGS) entry which is preliminary data.</text>
</comment>
<keyword evidence="3" id="KW-1185">Reference proteome</keyword>
<dbReference type="AlphaFoldDB" id="A0A840B0T8"/>
<feature type="region of interest" description="Disordered" evidence="1">
    <location>
        <begin position="1"/>
        <end position="47"/>
    </location>
</feature>
<reference evidence="2 3" key="1">
    <citation type="submission" date="2020-08" db="EMBL/GenBank/DDBJ databases">
        <title>Genomic Encyclopedia of Type Strains, Phase IV (KMG-IV): sequencing the most valuable type-strain genomes for metagenomic binning, comparative biology and taxonomic classification.</title>
        <authorList>
            <person name="Goeker M."/>
        </authorList>
    </citation>
    <scope>NUCLEOTIDE SEQUENCE [LARGE SCALE GENOMIC DNA]</scope>
    <source>
        <strain evidence="2 3">DSM 29050</strain>
    </source>
</reference>
<dbReference type="EMBL" id="JACIEA010000002">
    <property type="protein sequence ID" value="MBB3943533.1"/>
    <property type="molecule type" value="Genomic_DNA"/>
</dbReference>
<sequence>MIDAARLGRANPPFNTMKRSNDRLSNIGACNTASSPPNINPMDKANA</sequence>
<dbReference type="Proteomes" id="UP000581447">
    <property type="component" value="Unassembled WGS sequence"/>
</dbReference>
<evidence type="ECO:0000313" key="2">
    <source>
        <dbReference type="EMBL" id="MBB3943533.1"/>
    </source>
</evidence>
<gene>
    <name evidence="2" type="ORF">GGR91_001791</name>
</gene>
<evidence type="ECO:0000256" key="1">
    <source>
        <dbReference type="SAM" id="MobiDB-lite"/>
    </source>
</evidence>
<evidence type="ECO:0000313" key="3">
    <source>
        <dbReference type="Proteomes" id="UP000581447"/>
    </source>
</evidence>
<protein>
    <submittedName>
        <fullName evidence="2">Uncharacterized protein</fullName>
    </submittedName>
</protein>
<accession>A0A840B0T8</accession>
<organism evidence="2 3">
    <name type="scientific">Sphingorhabdus rigui</name>
    <dbReference type="NCBI Taxonomy" id="1282858"/>
    <lineage>
        <taxon>Bacteria</taxon>
        <taxon>Pseudomonadati</taxon>
        <taxon>Pseudomonadota</taxon>
        <taxon>Alphaproteobacteria</taxon>
        <taxon>Sphingomonadales</taxon>
        <taxon>Sphingomonadaceae</taxon>
        <taxon>Sphingorhabdus</taxon>
    </lineage>
</organism>
<feature type="compositionally biased region" description="Polar residues" evidence="1">
    <location>
        <begin position="28"/>
        <end position="37"/>
    </location>
</feature>